<sequence length="551" mass="58978">MADRERLLAGLTGPGGEFELVDAEVRGIPMRVYATGPQTLRDVLISTAAHGDADYLVFGEQRWSYAEHLRTAAGLARSLRADFGLDPGDRVAIAMRNYPEWAPIFWAVQAAGLVAVPLNAWWTAPELRYALADSGARVLFADAERVAELAPDFGDLDVVQVRGDGPPAGVRCWADLLTGLDPVDSLPDVVVAPDDDATIMYTSGTTGRPKGAVASHRNHCTNLWNMALGRRAGQLAAGVEPGPDARIGVLLTFPIFHIAGLSGMCSATLAGAKIATLYRWDADEAIDLVRRERLTTLAGVPTVLRDLARHADGDLSTVEVVNMGGAPIPPDLVGLVHTAFAPDVAPGNGYGLTETTSAVVNNTGPEYVEHPDSVGRCVPGAQLRVVDPGTEQDLPDGEIGELWFRGPNVVRGYWNDPESTEAAFSDGWFRTGDLGHRTDGRVHVVDRIKDIVIRGGENVYCAEVEAALFEHPDVADAAVVGVPHRELGEQVAAVVRLHDGAKAGADELRAHVGERLAAFKVPEQVHLRTGPLPRTSTGKVLKRDLRRELAP</sequence>
<dbReference type="InterPro" id="IPR042099">
    <property type="entry name" value="ANL_N_sf"/>
</dbReference>
<dbReference type="Gene3D" id="3.30.300.30">
    <property type="match status" value="1"/>
</dbReference>
<dbReference type="EMBL" id="BAAAYK010000038">
    <property type="protein sequence ID" value="GAA3359043.1"/>
    <property type="molecule type" value="Genomic_DNA"/>
</dbReference>
<gene>
    <name evidence="3" type="ORF">GCM10020366_33490</name>
</gene>
<protein>
    <submittedName>
        <fullName evidence="3">Class I adenylate-forming enzyme family protein</fullName>
    </submittedName>
</protein>
<dbReference type="InterPro" id="IPR045851">
    <property type="entry name" value="AMP-bd_C_sf"/>
</dbReference>
<dbReference type="Gene3D" id="3.40.50.12780">
    <property type="entry name" value="N-terminal domain of ligase-like"/>
    <property type="match status" value="1"/>
</dbReference>
<feature type="domain" description="AMP-binding enzyme C-terminal" evidence="2">
    <location>
        <begin position="463"/>
        <end position="539"/>
    </location>
</feature>
<dbReference type="PANTHER" id="PTHR43201">
    <property type="entry name" value="ACYL-COA SYNTHETASE"/>
    <property type="match status" value="1"/>
</dbReference>
<dbReference type="InterPro" id="IPR020845">
    <property type="entry name" value="AMP-binding_CS"/>
</dbReference>
<dbReference type="Proteomes" id="UP001500483">
    <property type="component" value="Unassembled WGS sequence"/>
</dbReference>
<dbReference type="PANTHER" id="PTHR43201:SF32">
    <property type="entry name" value="2-SUCCINYLBENZOATE--COA LIGASE, CHLOROPLASTIC_PEROXISOMAL"/>
    <property type="match status" value="1"/>
</dbReference>
<dbReference type="InterPro" id="IPR025110">
    <property type="entry name" value="AMP-bd_C"/>
</dbReference>
<dbReference type="Pfam" id="PF13193">
    <property type="entry name" value="AMP-binding_C"/>
    <property type="match status" value="1"/>
</dbReference>
<comment type="caution">
    <text evidence="3">The sequence shown here is derived from an EMBL/GenBank/DDBJ whole genome shotgun (WGS) entry which is preliminary data.</text>
</comment>
<organism evidence="3 4">
    <name type="scientific">Saccharopolyspora gregorii</name>
    <dbReference type="NCBI Taxonomy" id="33914"/>
    <lineage>
        <taxon>Bacteria</taxon>
        <taxon>Bacillati</taxon>
        <taxon>Actinomycetota</taxon>
        <taxon>Actinomycetes</taxon>
        <taxon>Pseudonocardiales</taxon>
        <taxon>Pseudonocardiaceae</taxon>
        <taxon>Saccharopolyspora</taxon>
    </lineage>
</organism>
<proteinExistence type="predicted"/>
<name>A0ABP6RS83_9PSEU</name>
<evidence type="ECO:0000313" key="3">
    <source>
        <dbReference type="EMBL" id="GAA3359043.1"/>
    </source>
</evidence>
<reference evidence="4" key="1">
    <citation type="journal article" date="2019" name="Int. J. Syst. Evol. Microbiol.">
        <title>The Global Catalogue of Microorganisms (GCM) 10K type strain sequencing project: providing services to taxonomists for standard genome sequencing and annotation.</title>
        <authorList>
            <consortium name="The Broad Institute Genomics Platform"/>
            <consortium name="The Broad Institute Genome Sequencing Center for Infectious Disease"/>
            <person name="Wu L."/>
            <person name="Ma J."/>
        </authorList>
    </citation>
    <scope>NUCLEOTIDE SEQUENCE [LARGE SCALE GENOMIC DNA]</scope>
    <source>
        <strain evidence="4">JCM 9687</strain>
    </source>
</reference>
<evidence type="ECO:0000259" key="1">
    <source>
        <dbReference type="Pfam" id="PF00501"/>
    </source>
</evidence>
<evidence type="ECO:0000259" key="2">
    <source>
        <dbReference type="Pfam" id="PF13193"/>
    </source>
</evidence>
<dbReference type="RefSeq" id="WP_344927674.1">
    <property type="nucleotide sequence ID" value="NZ_BAAAYK010000038.1"/>
</dbReference>
<feature type="domain" description="AMP-dependent synthetase/ligase" evidence="1">
    <location>
        <begin position="48"/>
        <end position="414"/>
    </location>
</feature>
<keyword evidence="4" id="KW-1185">Reference proteome</keyword>
<dbReference type="InterPro" id="IPR000873">
    <property type="entry name" value="AMP-dep_synth/lig_dom"/>
</dbReference>
<dbReference type="Pfam" id="PF00501">
    <property type="entry name" value="AMP-binding"/>
    <property type="match status" value="1"/>
</dbReference>
<dbReference type="PROSITE" id="PS00455">
    <property type="entry name" value="AMP_BINDING"/>
    <property type="match status" value="1"/>
</dbReference>
<dbReference type="SUPFAM" id="SSF56801">
    <property type="entry name" value="Acetyl-CoA synthetase-like"/>
    <property type="match status" value="1"/>
</dbReference>
<accession>A0ABP6RS83</accession>
<evidence type="ECO:0000313" key="4">
    <source>
        <dbReference type="Proteomes" id="UP001500483"/>
    </source>
</evidence>